<dbReference type="EMBL" id="CP001016">
    <property type="protein sequence ID" value="ACB96942.1"/>
    <property type="molecule type" value="Genomic_DNA"/>
</dbReference>
<comment type="similarity">
    <text evidence="2">Belongs to the glycosyl hydrolase 15 family.</text>
</comment>
<dbReference type="InterPro" id="IPR008928">
    <property type="entry name" value="6-hairpin_glycosidase_sf"/>
</dbReference>
<evidence type="ECO:0000256" key="9">
    <source>
        <dbReference type="ARBA" id="ARBA00031637"/>
    </source>
</evidence>
<accession>B2IEK0</accession>
<dbReference type="GO" id="GO:0005993">
    <property type="term" value="P:trehalose catabolic process"/>
    <property type="evidence" value="ECO:0007669"/>
    <property type="project" value="UniProtKB-ARBA"/>
</dbReference>
<keyword evidence="15" id="KW-1185">Reference proteome</keyword>
<feature type="domain" description="Trehalase-like N-terminal" evidence="13">
    <location>
        <begin position="4"/>
        <end position="152"/>
    </location>
</feature>
<dbReference type="STRING" id="395963.Bind_3385"/>
<evidence type="ECO:0000256" key="7">
    <source>
        <dbReference type="ARBA" id="ARBA00023295"/>
    </source>
</evidence>
<dbReference type="eggNOG" id="COG3387">
    <property type="taxonomic scope" value="Bacteria"/>
</dbReference>
<comment type="pathway">
    <text evidence="11">Glycan degradation; trehalose degradation; D-glucose from alpha,alpha-trehalose: step 1/1.</text>
</comment>
<name>B2IEK0_BEII9</name>
<organism evidence="14 15">
    <name type="scientific">Beijerinckia indica subsp. indica (strain ATCC 9039 / DSM 1715 / NCIMB 8712)</name>
    <dbReference type="NCBI Taxonomy" id="395963"/>
    <lineage>
        <taxon>Bacteria</taxon>
        <taxon>Pseudomonadati</taxon>
        <taxon>Pseudomonadota</taxon>
        <taxon>Alphaproteobacteria</taxon>
        <taxon>Hyphomicrobiales</taxon>
        <taxon>Beijerinckiaceae</taxon>
        <taxon>Beijerinckia</taxon>
    </lineage>
</organism>
<evidence type="ECO:0000256" key="10">
    <source>
        <dbReference type="ARBA" id="ARBA00053030"/>
    </source>
</evidence>
<dbReference type="KEGG" id="bid:Bind_3385"/>
<evidence type="ECO:0000256" key="3">
    <source>
        <dbReference type="ARBA" id="ARBA00012757"/>
    </source>
</evidence>
<dbReference type="InterPro" id="IPR045582">
    <property type="entry name" value="Trehalase-like_N"/>
</dbReference>
<dbReference type="Pfam" id="PF00723">
    <property type="entry name" value="Glyco_hydro_15"/>
    <property type="match status" value="1"/>
</dbReference>
<evidence type="ECO:0000256" key="8">
    <source>
        <dbReference type="ARBA" id="ARBA00030473"/>
    </source>
</evidence>
<evidence type="ECO:0000256" key="11">
    <source>
        <dbReference type="ARBA" id="ARBA00060615"/>
    </source>
</evidence>
<dbReference type="RefSeq" id="WP_012386290.1">
    <property type="nucleotide sequence ID" value="NC_010581.1"/>
</dbReference>
<dbReference type="Gene3D" id="1.50.10.10">
    <property type="match status" value="1"/>
</dbReference>
<dbReference type="SUPFAM" id="SSF48208">
    <property type="entry name" value="Six-hairpin glycosidases"/>
    <property type="match status" value="1"/>
</dbReference>
<dbReference type="PANTHER" id="PTHR31616">
    <property type="entry name" value="TREHALASE"/>
    <property type="match status" value="1"/>
</dbReference>
<evidence type="ECO:0000256" key="1">
    <source>
        <dbReference type="ARBA" id="ARBA00001576"/>
    </source>
</evidence>
<dbReference type="Proteomes" id="UP000001695">
    <property type="component" value="Chromosome"/>
</dbReference>
<feature type="domain" description="GH15-like" evidence="12">
    <location>
        <begin position="232"/>
        <end position="590"/>
    </location>
</feature>
<keyword evidence="7" id="KW-0326">Glycosidase</keyword>
<dbReference type="HOGENOM" id="CLU_010399_2_0_5"/>
<evidence type="ECO:0000256" key="4">
    <source>
        <dbReference type="ARBA" id="ARBA00019905"/>
    </source>
</evidence>
<dbReference type="PANTHER" id="PTHR31616:SF0">
    <property type="entry name" value="GLUCAN 1,4-ALPHA-GLUCOSIDASE"/>
    <property type="match status" value="1"/>
</dbReference>
<evidence type="ECO:0000313" key="14">
    <source>
        <dbReference type="EMBL" id="ACB96942.1"/>
    </source>
</evidence>
<keyword evidence="5 14" id="KW-0378">Hydrolase</keyword>
<dbReference type="InterPro" id="IPR011613">
    <property type="entry name" value="GH15-like"/>
</dbReference>
<dbReference type="GO" id="GO:0004555">
    <property type="term" value="F:alpha,alpha-trehalase activity"/>
    <property type="evidence" value="ECO:0007669"/>
    <property type="project" value="UniProtKB-EC"/>
</dbReference>
<sequence>MSLKIEDYALIGDCETAALVGRDGSIDWLCWPRFDSGACFAQLLGGPDNGRWLIAPGDPSARISRHYRDGTLILETLIETDEGAAIVIDCMPLKIRGSHVVRIVRGLRGTVKFKTEWIVRFEYGSIVPLIRRHEDGGLHAVAGPDRVILRTPVMLEPQGADPRATYGAEFDVVAGESVDFTLSHVLSYADVLRPIDPEKALEQTDRTWTAWTGLGNWGKGTRGQEVWTPTIQRSLVTLRGLIFQRSGAIIAAPTTSLPEQLGGTRNWDYRFCWLRDATFTLLALMNTGYTNEAVKWRSWLVRALGGEPSQVRILYSVGGERHQPESILPWLAGYEGAQPVRIGNGAAGQLQLDLYGEVLDALYQSRRHGLVQDDVDWPLQCALLTHLETIWREPDDGIWEVRGGRQHFTYSKVMCWVAFDRGVKSIEQFGLPGPLDHWRDLRAMIHAEICEKAYDAEIGAFTQSYGSKLLDASTLLLGLVGFLAVDDPRLRGTVTAIERDLLRDGLVCRYNTNETLDGLPPGEGVFLACSFWLVDNFILLGRIDEAKALFERLLSLANDLSLLSEEYDTTTHRLVGNFPQAFSHIALVNSACNLAHVAKPLEQRTGCSMQSRML</sequence>
<proteinExistence type="inferred from homology"/>
<evidence type="ECO:0000313" key="15">
    <source>
        <dbReference type="Proteomes" id="UP000001695"/>
    </source>
</evidence>
<dbReference type="EC" id="3.2.1.28" evidence="3"/>
<keyword evidence="6" id="KW-0119">Carbohydrate metabolism</keyword>
<dbReference type="FunFam" id="1.50.10.10:FF:000005">
    <property type="entry name" value="Glycosyl hydrolase, glucoamylase"/>
    <property type="match status" value="1"/>
</dbReference>
<reference evidence="14 15" key="2">
    <citation type="journal article" date="2010" name="J. Bacteriol.">
        <title>Complete genome sequence of Beijerinckia indica subsp. indica.</title>
        <authorList>
            <person name="Tamas I."/>
            <person name="Dedysh S.N."/>
            <person name="Liesack W."/>
            <person name="Stott M.B."/>
            <person name="Alam M."/>
            <person name="Murrell J.C."/>
            <person name="Dunfield P.F."/>
        </authorList>
    </citation>
    <scope>NUCLEOTIDE SEQUENCE [LARGE SCALE GENOMIC DNA]</scope>
    <source>
        <strain evidence="15">ATCC 9039 / DSM 1715 / NCIMB 8712</strain>
    </source>
</reference>
<evidence type="ECO:0000256" key="5">
    <source>
        <dbReference type="ARBA" id="ARBA00022801"/>
    </source>
</evidence>
<dbReference type="OrthoDB" id="3902805at2"/>
<dbReference type="CAZy" id="GH15">
    <property type="family name" value="Glycoside Hydrolase Family 15"/>
</dbReference>
<comment type="catalytic activity">
    <reaction evidence="1">
        <text>alpha,alpha-trehalose + H2O = alpha-D-glucose + beta-D-glucose</text>
        <dbReference type="Rhea" id="RHEA:32675"/>
        <dbReference type="ChEBI" id="CHEBI:15377"/>
        <dbReference type="ChEBI" id="CHEBI:15903"/>
        <dbReference type="ChEBI" id="CHEBI:16551"/>
        <dbReference type="ChEBI" id="CHEBI:17925"/>
        <dbReference type="EC" id="3.2.1.28"/>
    </reaction>
</comment>
<evidence type="ECO:0000256" key="6">
    <source>
        <dbReference type="ARBA" id="ARBA00023277"/>
    </source>
</evidence>
<dbReference type="Pfam" id="PF19291">
    <property type="entry name" value="TREH_N"/>
    <property type="match status" value="1"/>
</dbReference>
<evidence type="ECO:0000259" key="12">
    <source>
        <dbReference type="Pfam" id="PF00723"/>
    </source>
</evidence>
<evidence type="ECO:0000259" key="13">
    <source>
        <dbReference type="Pfam" id="PF19291"/>
    </source>
</evidence>
<reference evidence="15" key="1">
    <citation type="submission" date="2008-03" db="EMBL/GenBank/DDBJ databases">
        <title>Complete sequence of chromosome of Beijerinckia indica subsp. indica ATCC 9039.</title>
        <authorList>
            <consortium name="US DOE Joint Genome Institute"/>
            <person name="Copeland A."/>
            <person name="Lucas S."/>
            <person name="Lapidus A."/>
            <person name="Glavina del Rio T."/>
            <person name="Dalin E."/>
            <person name="Tice H."/>
            <person name="Bruce D."/>
            <person name="Goodwin L."/>
            <person name="Pitluck S."/>
            <person name="LaButti K."/>
            <person name="Schmutz J."/>
            <person name="Larimer F."/>
            <person name="Land M."/>
            <person name="Hauser L."/>
            <person name="Kyrpides N."/>
            <person name="Mikhailova N."/>
            <person name="Dunfield P.F."/>
            <person name="Dedysh S.N."/>
            <person name="Liesack W."/>
            <person name="Saw J.H."/>
            <person name="Alam M."/>
            <person name="Chen Y."/>
            <person name="Murrell J.C."/>
            <person name="Richardson P."/>
        </authorList>
    </citation>
    <scope>NUCLEOTIDE SEQUENCE [LARGE SCALE GENOMIC DNA]</scope>
    <source>
        <strain evidence="15">ATCC 9039 / DSM 1715 / NCIMB 8712</strain>
    </source>
</reference>
<dbReference type="AlphaFoldDB" id="B2IEK0"/>
<evidence type="ECO:0000256" key="2">
    <source>
        <dbReference type="ARBA" id="ARBA00006188"/>
    </source>
</evidence>
<gene>
    <name evidence="14" type="ordered locus">Bind_3385</name>
</gene>
<protein>
    <recommendedName>
        <fullName evidence="4">Trehalase</fullName>
        <ecNumber evidence="3">3.2.1.28</ecNumber>
    </recommendedName>
    <alternativeName>
        <fullName evidence="8">Alpha,alpha-trehalase</fullName>
    </alternativeName>
    <alternativeName>
        <fullName evidence="9">Alpha,alpha-trehalose glucohydrolase</fullName>
    </alternativeName>
</protein>
<dbReference type="InterPro" id="IPR012341">
    <property type="entry name" value="6hp_glycosidase-like_sf"/>
</dbReference>
<comment type="cofactor">
    <cofactor evidence="10">
        <name>phosphate</name>
        <dbReference type="ChEBI" id="CHEBI:43474"/>
    </cofactor>
</comment>